<dbReference type="EMBL" id="CASHSV030000823">
    <property type="protein sequence ID" value="CAJ2679328.1"/>
    <property type="molecule type" value="Genomic_DNA"/>
</dbReference>
<proteinExistence type="predicted"/>
<name>A0ACB0MF73_TRIPR</name>
<comment type="caution">
    <text evidence="1">The sequence shown here is derived from an EMBL/GenBank/DDBJ whole genome shotgun (WGS) entry which is preliminary data.</text>
</comment>
<sequence>MSILTMTTKPCKAAVLKPKEGTVLIIKVNQTTVYKVIFSRYYVRVPKIFLGIPIIRKFISRVTSGRTQLYQKHLRDG</sequence>
<accession>A0ACB0MF73</accession>
<dbReference type="Proteomes" id="UP001177021">
    <property type="component" value="Unassembled WGS sequence"/>
</dbReference>
<gene>
    <name evidence="1" type="ORF">MILVUS5_LOCUS41447</name>
</gene>
<evidence type="ECO:0000313" key="1">
    <source>
        <dbReference type="EMBL" id="CAJ2679328.1"/>
    </source>
</evidence>
<keyword evidence="2" id="KW-1185">Reference proteome</keyword>
<reference evidence="1" key="1">
    <citation type="submission" date="2023-10" db="EMBL/GenBank/DDBJ databases">
        <authorList>
            <person name="Rodriguez Cubillos JULIANA M."/>
            <person name="De Vega J."/>
        </authorList>
    </citation>
    <scope>NUCLEOTIDE SEQUENCE</scope>
</reference>
<organism evidence="1 2">
    <name type="scientific">Trifolium pratense</name>
    <name type="common">Red clover</name>
    <dbReference type="NCBI Taxonomy" id="57577"/>
    <lineage>
        <taxon>Eukaryota</taxon>
        <taxon>Viridiplantae</taxon>
        <taxon>Streptophyta</taxon>
        <taxon>Embryophyta</taxon>
        <taxon>Tracheophyta</taxon>
        <taxon>Spermatophyta</taxon>
        <taxon>Magnoliopsida</taxon>
        <taxon>eudicotyledons</taxon>
        <taxon>Gunneridae</taxon>
        <taxon>Pentapetalae</taxon>
        <taxon>rosids</taxon>
        <taxon>fabids</taxon>
        <taxon>Fabales</taxon>
        <taxon>Fabaceae</taxon>
        <taxon>Papilionoideae</taxon>
        <taxon>50 kb inversion clade</taxon>
        <taxon>NPAAA clade</taxon>
        <taxon>Hologalegina</taxon>
        <taxon>IRL clade</taxon>
        <taxon>Trifolieae</taxon>
        <taxon>Trifolium</taxon>
    </lineage>
</organism>
<protein>
    <submittedName>
        <fullName evidence="1">Uncharacterized protein</fullName>
    </submittedName>
</protein>
<evidence type="ECO:0000313" key="2">
    <source>
        <dbReference type="Proteomes" id="UP001177021"/>
    </source>
</evidence>